<name>A0A6A1W845_9ROSI</name>
<evidence type="ECO:0000313" key="2">
    <source>
        <dbReference type="Proteomes" id="UP000516437"/>
    </source>
</evidence>
<keyword evidence="2" id="KW-1185">Reference proteome</keyword>
<accession>A0A6A1W845</accession>
<dbReference type="AlphaFoldDB" id="A0A6A1W845"/>
<dbReference type="Proteomes" id="UP000516437">
    <property type="component" value="Chromosome 2"/>
</dbReference>
<proteinExistence type="predicted"/>
<dbReference type="EMBL" id="RXIC02000020">
    <property type="protein sequence ID" value="KAB1221434.1"/>
    <property type="molecule type" value="Genomic_DNA"/>
</dbReference>
<evidence type="ECO:0000313" key="1">
    <source>
        <dbReference type="EMBL" id="KAB1221434.1"/>
    </source>
</evidence>
<protein>
    <submittedName>
        <fullName evidence="1">Uncharacterized protein</fullName>
    </submittedName>
</protein>
<gene>
    <name evidence="1" type="ORF">CJ030_MR2G013158</name>
</gene>
<reference evidence="1 2" key="1">
    <citation type="journal article" date="2019" name="Plant Biotechnol. J.">
        <title>The red bayberry genome and genetic basis of sex determination.</title>
        <authorList>
            <person name="Jia H.M."/>
            <person name="Jia H.J."/>
            <person name="Cai Q.L."/>
            <person name="Wang Y."/>
            <person name="Zhao H.B."/>
            <person name="Yang W.F."/>
            <person name="Wang G.Y."/>
            <person name="Li Y.H."/>
            <person name="Zhan D.L."/>
            <person name="Shen Y.T."/>
            <person name="Niu Q.F."/>
            <person name="Chang L."/>
            <person name="Qiu J."/>
            <person name="Zhao L."/>
            <person name="Xie H.B."/>
            <person name="Fu W.Y."/>
            <person name="Jin J."/>
            <person name="Li X.W."/>
            <person name="Jiao Y."/>
            <person name="Zhou C.C."/>
            <person name="Tu T."/>
            <person name="Chai C.Y."/>
            <person name="Gao J.L."/>
            <person name="Fan L.J."/>
            <person name="van de Weg E."/>
            <person name="Wang J.Y."/>
            <person name="Gao Z.S."/>
        </authorList>
    </citation>
    <scope>NUCLEOTIDE SEQUENCE [LARGE SCALE GENOMIC DNA]</scope>
    <source>
        <tissue evidence="1">Leaves</tissue>
    </source>
</reference>
<organism evidence="1 2">
    <name type="scientific">Morella rubra</name>
    <name type="common">Chinese bayberry</name>
    <dbReference type="NCBI Taxonomy" id="262757"/>
    <lineage>
        <taxon>Eukaryota</taxon>
        <taxon>Viridiplantae</taxon>
        <taxon>Streptophyta</taxon>
        <taxon>Embryophyta</taxon>
        <taxon>Tracheophyta</taxon>
        <taxon>Spermatophyta</taxon>
        <taxon>Magnoliopsida</taxon>
        <taxon>eudicotyledons</taxon>
        <taxon>Gunneridae</taxon>
        <taxon>Pentapetalae</taxon>
        <taxon>rosids</taxon>
        <taxon>fabids</taxon>
        <taxon>Fagales</taxon>
        <taxon>Myricaceae</taxon>
        <taxon>Morella</taxon>
    </lineage>
</organism>
<sequence>MEMEIGIWDRDRGKVNGSARTGLLGLAVGPLGDGEMNLLAGKCFGFVRLLEAVPHQIRAYVGVRYVRHPRCSPKRHSCSARRHVSSSTPSLSLALAFALQKTIRITQQE</sequence>
<comment type="caution">
    <text evidence="1">The sequence shown here is derived from an EMBL/GenBank/DDBJ whole genome shotgun (WGS) entry which is preliminary data.</text>
</comment>